<gene>
    <name evidence="2" type="ORF">NCTC7582_04527</name>
    <name evidence="3" type="ORF">QBO96_04575</name>
</gene>
<dbReference type="EMBL" id="UAQE01000004">
    <property type="protein sequence ID" value="SPU38564.1"/>
    <property type="molecule type" value="Genomic_DNA"/>
</dbReference>
<keyword evidence="1" id="KW-1133">Transmembrane helix</keyword>
<keyword evidence="1" id="KW-0812">Transmembrane</keyword>
<organism evidence="2 4">
    <name type="scientific">Lysinibacillus capsici</name>
    <dbReference type="NCBI Taxonomy" id="2115968"/>
    <lineage>
        <taxon>Bacteria</taxon>
        <taxon>Bacillati</taxon>
        <taxon>Bacillota</taxon>
        <taxon>Bacilli</taxon>
        <taxon>Bacillales</taxon>
        <taxon>Bacillaceae</taxon>
        <taxon>Lysinibacillus</taxon>
    </lineage>
</organism>
<keyword evidence="5" id="KW-1185">Reference proteome</keyword>
<feature type="transmembrane region" description="Helical" evidence="1">
    <location>
        <begin position="7"/>
        <end position="24"/>
    </location>
</feature>
<dbReference type="AlphaFoldDB" id="A0A2X1AJU1"/>
<accession>A0A2X1AJU1</accession>
<protein>
    <submittedName>
        <fullName evidence="2">Uncharacterized protein</fullName>
    </submittedName>
</protein>
<keyword evidence="1" id="KW-0472">Membrane</keyword>
<reference evidence="3 5" key="2">
    <citation type="submission" date="2023-04" db="EMBL/GenBank/DDBJ databases">
        <title>Genomic of Lysinibacillus capsici TSBLM.</title>
        <authorList>
            <person name="Hu X.S."/>
            <person name="Yu C.H."/>
        </authorList>
    </citation>
    <scope>NUCLEOTIDE SEQUENCE [LARGE SCALE GENOMIC DNA]</scope>
    <source>
        <strain evidence="3 5">TSBLM</strain>
    </source>
</reference>
<evidence type="ECO:0000313" key="4">
    <source>
        <dbReference type="Proteomes" id="UP000251431"/>
    </source>
</evidence>
<proteinExistence type="predicted"/>
<dbReference type="Proteomes" id="UP000251431">
    <property type="component" value="Unassembled WGS sequence"/>
</dbReference>
<evidence type="ECO:0000256" key="1">
    <source>
        <dbReference type="SAM" id="Phobius"/>
    </source>
</evidence>
<evidence type="ECO:0000313" key="2">
    <source>
        <dbReference type="EMBL" id="SPU38564.1"/>
    </source>
</evidence>
<evidence type="ECO:0000313" key="5">
    <source>
        <dbReference type="Proteomes" id="UP001244564"/>
    </source>
</evidence>
<dbReference type="EMBL" id="CP122283">
    <property type="protein sequence ID" value="WGF39548.1"/>
    <property type="molecule type" value="Genomic_DNA"/>
</dbReference>
<sequence>MGINLNLWSFILSLGCILLFFLSGSMKDFFDTYLHFHPLLLTLLLSIACFYLSLVGMKNVKNLTTLLRGILTMVITLIVMISISFILLFGTLLS</sequence>
<evidence type="ECO:0000313" key="3">
    <source>
        <dbReference type="EMBL" id="WGF39548.1"/>
    </source>
</evidence>
<dbReference type="Proteomes" id="UP001244564">
    <property type="component" value="Chromosome"/>
</dbReference>
<feature type="transmembrane region" description="Helical" evidence="1">
    <location>
        <begin position="69"/>
        <end position="93"/>
    </location>
</feature>
<reference evidence="2 4" key="1">
    <citation type="submission" date="2018-06" db="EMBL/GenBank/DDBJ databases">
        <authorList>
            <consortium name="Pathogen Informatics"/>
            <person name="Doyle S."/>
        </authorList>
    </citation>
    <scope>NUCLEOTIDE SEQUENCE [LARGE SCALE GENOMIC DNA]</scope>
    <source>
        <strain evidence="2 4">NCTC7582</strain>
    </source>
</reference>
<dbReference type="RefSeq" id="WP_036076476.1">
    <property type="nucleotide sequence ID" value="NZ_CANLUV010000001.1"/>
</dbReference>
<feature type="transmembrane region" description="Helical" evidence="1">
    <location>
        <begin position="36"/>
        <end position="57"/>
    </location>
</feature>
<name>A0A2X1AJU1_9BACI</name>